<comment type="caution">
    <text evidence="1">The sequence shown here is derived from an EMBL/GenBank/DDBJ whole genome shotgun (WGS) entry which is preliminary data.</text>
</comment>
<evidence type="ECO:0000313" key="1">
    <source>
        <dbReference type="EMBL" id="KAJ9493061.1"/>
    </source>
</evidence>
<dbReference type="Proteomes" id="UP001227192">
    <property type="component" value="Unassembled WGS sequence"/>
</dbReference>
<dbReference type="EMBL" id="LACB01000003">
    <property type="protein sequence ID" value="KAJ9493061.1"/>
    <property type="molecule type" value="Genomic_DNA"/>
</dbReference>
<proteinExistence type="predicted"/>
<organism evidence="1 2">
    <name type="scientific">Penicillium thymicola</name>
    <dbReference type="NCBI Taxonomy" id="293382"/>
    <lineage>
        <taxon>Eukaryota</taxon>
        <taxon>Fungi</taxon>
        <taxon>Dikarya</taxon>
        <taxon>Ascomycota</taxon>
        <taxon>Pezizomycotina</taxon>
        <taxon>Eurotiomycetes</taxon>
        <taxon>Eurotiomycetidae</taxon>
        <taxon>Eurotiales</taxon>
        <taxon>Aspergillaceae</taxon>
        <taxon>Penicillium</taxon>
    </lineage>
</organism>
<gene>
    <name evidence="1" type="ORF">VN97_g170</name>
</gene>
<keyword evidence="2" id="KW-1185">Reference proteome</keyword>
<dbReference type="AlphaFoldDB" id="A0AAI9XD90"/>
<accession>A0AAI9XD90</accession>
<evidence type="ECO:0000313" key="2">
    <source>
        <dbReference type="Proteomes" id="UP001227192"/>
    </source>
</evidence>
<sequence length="118" mass="13119">MAIPGLPTRRNTILNTITQNNILDQLINLAKISAFGSPRTMRFSQRLLKVTRNRSPPCKSAIPASCCFGACIQDRKRARRAGLAAVTDAGKRGPLYPQLLPRSRRDGCINISFRQKLQ</sequence>
<protein>
    <submittedName>
        <fullName evidence="1">Uncharacterized protein</fullName>
    </submittedName>
</protein>
<reference evidence="1" key="2">
    <citation type="journal article" date="2016" name="Fungal Biol.">
        <title>Ochratoxin A production by Penicillium thymicola.</title>
        <authorList>
            <person name="Nguyen H.D.T."/>
            <person name="McMullin D.R."/>
            <person name="Ponomareva E."/>
            <person name="Riley R."/>
            <person name="Pomraning K.R."/>
            <person name="Baker S.E."/>
            <person name="Seifert K.A."/>
        </authorList>
    </citation>
    <scope>NUCLEOTIDE SEQUENCE</scope>
    <source>
        <strain evidence="1">DAOM 180753</strain>
    </source>
</reference>
<name>A0AAI9XD90_PENTH</name>
<reference evidence="1" key="1">
    <citation type="submission" date="2015-06" db="EMBL/GenBank/DDBJ databases">
        <authorList>
            <person name="Nguyen H."/>
        </authorList>
    </citation>
    <scope>NUCLEOTIDE SEQUENCE</scope>
    <source>
        <strain evidence="1">DAOM 180753</strain>
    </source>
</reference>